<dbReference type="Gene3D" id="3.10.450.50">
    <property type="match status" value="1"/>
</dbReference>
<dbReference type="EMBL" id="SHNP01000001">
    <property type="protein sequence ID" value="MCX2972397.1"/>
    <property type="molecule type" value="Genomic_DNA"/>
</dbReference>
<reference evidence="2" key="1">
    <citation type="submission" date="2019-02" db="EMBL/GenBank/DDBJ databases">
        <authorList>
            <person name="Li S.-H."/>
        </authorList>
    </citation>
    <scope>NUCLEOTIDE SEQUENCE</scope>
    <source>
        <strain evidence="2">IMCC8485</strain>
    </source>
</reference>
<dbReference type="SUPFAM" id="SSF54427">
    <property type="entry name" value="NTF2-like"/>
    <property type="match status" value="1"/>
</dbReference>
<dbReference type="Proteomes" id="UP001143307">
    <property type="component" value="Unassembled WGS sequence"/>
</dbReference>
<dbReference type="InterPro" id="IPR037401">
    <property type="entry name" value="SnoaL-like"/>
</dbReference>
<protein>
    <submittedName>
        <fullName evidence="2">Nuclear transport factor 2 family protein</fullName>
    </submittedName>
</protein>
<proteinExistence type="predicted"/>
<dbReference type="InterPro" id="IPR032710">
    <property type="entry name" value="NTF2-like_dom_sf"/>
</dbReference>
<name>A0ABT3SQZ0_9GAMM</name>
<comment type="caution">
    <text evidence="2">The sequence shown here is derived from an EMBL/GenBank/DDBJ whole genome shotgun (WGS) entry which is preliminary data.</text>
</comment>
<accession>A0ABT3SQZ0</accession>
<evidence type="ECO:0000313" key="3">
    <source>
        <dbReference type="Proteomes" id="UP001143307"/>
    </source>
</evidence>
<dbReference type="RefSeq" id="WP_279251417.1">
    <property type="nucleotide sequence ID" value="NZ_SHNP01000001.1"/>
</dbReference>
<keyword evidence="3" id="KW-1185">Reference proteome</keyword>
<sequence length="143" mass="16564">MSILEEELALEKLMARYVDAANRRDGHAWAQTWAENGCWNLMGMEVKGRDSILALWQQVVAGFDFALLVPGSHLFEINGDTAQGHWYLQEFTRDLQNERHCAISRYLDSYVKVDGQWLFQTRRYDFIYRGPGDLSGDYTPLPE</sequence>
<gene>
    <name evidence="2" type="ORF">EYC87_02185</name>
</gene>
<dbReference type="Pfam" id="PF13577">
    <property type="entry name" value="SnoaL_4"/>
    <property type="match status" value="1"/>
</dbReference>
<evidence type="ECO:0000259" key="1">
    <source>
        <dbReference type="Pfam" id="PF13577"/>
    </source>
</evidence>
<evidence type="ECO:0000313" key="2">
    <source>
        <dbReference type="EMBL" id="MCX2972397.1"/>
    </source>
</evidence>
<organism evidence="2 3">
    <name type="scientific">Candidatus Seongchinamella marina</name>
    <dbReference type="NCBI Taxonomy" id="2518990"/>
    <lineage>
        <taxon>Bacteria</taxon>
        <taxon>Pseudomonadati</taxon>
        <taxon>Pseudomonadota</taxon>
        <taxon>Gammaproteobacteria</taxon>
        <taxon>Cellvibrionales</taxon>
        <taxon>Halieaceae</taxon>
        <taxon>Seongchinamella</taxon>
    </lineage>
</organism>
<feature type="domain" description="SnoaL-like" evidence="1">
    <location>
        <begin position="4"/>
        <end position="123"/>
    </location>
</feature>